<dbReference type="Gene3D" id="3.40.50.80">
    <property type="entry name" value="Nucleotide-binding domain of ferredoxin-NADP reductase (FNR) module"/>
    <property type="match status" value="1"/>
</dbReference>
<dbReference type="Pfam" id="PF08021">
    <property type="entry name" value="FAD_binding_9"/>
    <property type="match status" value="1"/>
</dbReference>
<feature type="domain" description="FAD-binding FR-type" evidence="2">
    <location>
        <begin position="4"/>
        <end position="108"/>
    </location>
</feature>
<dbReference type="AlphaFoldDB" id="A0A233RHM0"/>
<dbReference type="OrthoDB" id="9814826at2"/>
<dbReference type="EMBL" id="NBIM01000001">
    <property type="protein sequence ID" value="OXY82882.1"/>
    <property type="molecule type" value="Genomic_DNA"/>
</dbReference>
<accession>A0A233RHM0</accession>
<dbReference type="InterPro" id="IPR013113">
    <property type="entry name" value="SIP_FAD-bd"/>
</dbReference>
<dbReference type="PANTHER" id="PTHR30157:SF0">
    <property type="entry name" value="NADPH-DEPENDENT FERRIC-CHELATE REDUCTASE"/>
    <property type="match status" value="1"/>
</dbReference>
<dbReference type="Proteomes" id="UP000242757">
    <property type="component" value="Unassembled WGS sequence"/>
</dbReference>
<dbReference type="PANTHER" id="PTHR30157">
    <property type="entry name" value="FERRIC REDUCTASE, NADPH-DEPENDENT"/>
    <property type="match status" value="1"/>
</dbReference>
<keyword evidence="4" id="KW-1185">Reference proteome</keyword>
<protein>
    <submittedName>
        <fullName evidence="3">NADPH-dependent ferric siderophore reductase</fullName>
    </submittedName>
</protein>
<dbReference type="SUPFAM" id="SSF63380">
    <property type="entry name" value="Riboflavin synthase domain-like"/>
    <property type="match status" value="1"/>
</dbReference>
<reference evidence="3 4" key="1">
    <citation type="submission" date="2017-08" db="EMBL/GenBank/DDBJ databases">
        <title>A Genome Sequence of Oceanimonas doudoroffii ATCC 27123T.</title>
        <authorList>
            <person name="Brennan M.A."/>
            <person name="Maclea K.S."/>
            <person name="Mcclelland W.D."/>
            <person name="Trachtenberg A.M."/>
        </authorList>
    </citation>
    <scope>NUCLEOTIDE SEQUENCE [LARGE SCALE GENOMIC DNA]</scope>
    <source>
        <strain evidence="3 4">ATCC 27123</strain>
    </source>
</reference>
<dbReference type="Pfam" id="PF04954">
    <property type="entry name" value="SIP"/>
    <property type="match status" value="1"/>
</dbReference>
<dbReference type="InterPro" id="IPR039374">
    <property type="entry name" value="SIP_fam"/>
</dbReference>
<dbReference type="Gene3D" id="2.40.30.10">
    <property type="entry name" value="Translation factors"/>
    <property type="match status" value="1"/>
</dbReference>
<evidence type="ECO:0000313" key="3">
    <source>
        <dbReference type="EMBL" id="OXY82882.1"/>
    </source>
</evidence>
<dbReference type="PROSITE" id="PS51384">
    <property type="entry name" value="FAD_FR"/>
    <property type="match status" value="1"/>
</dbReference>
<dbReference type="GO" id="GO:0016491">
    <property type="term" value="F:oxidoreductase activity"/>
    <property type="evidence" value="ECO:0007669"/>
    <property type="project" value="InterPro"/>
</dbReference>
<gene>
    <name evidence="3" type="ORF">B6S08_05085</name>
</gene>
<evidence type="ECO:0000256" key="1">
    <source>
        <dbReference type="ARBA" id="ARBA00035644"/>
    </source>
</evidence>
<organism evidence="3 4">
    <name type="scientific">Oceanimonas doudoroffii</name>
    <dbReference type="NCBI Taxonomy" id="84158"/>
    <lineage>
        <taxon>Bacteria</taxon>
        <taxon>Pseudomonadati</taxon>
        <taxon>Pseudomonadota</taxon>
        <taxon>Gammaproteobacteria</taxon>
        <taxon>Aeromonadales</taxon>
        <taxon>Aeromonadaceae</taxon>
        <taxon>Oceanimonas</taxon>
    </lineage>
</organism>
<name>A0A233RHM0_9GAMM</name>
<comment type="similarity">
    <text evidence="1">Belongs to the SIP oxidoreductase family.</text>
</comment>
<sequence length="250" mass="28302">MLKSDLKELVVLASTHVSDNMLRITLGGDDIARLPADQESAYIKLVFPQEKGERPLLRTYTIRHQREAEIDVDFALHSPMGPATRWAVNARPGDRILVGGPGDKKMIYQPADWFLLAGDMAALPALSVNLARLPERARGYAVIEVVSEADIQDLSHPEHLRLHWVINPHPTPERSALLDKIQSLPRLDGDPAVWAACEFNAMRALRRYLKQEYDLAKSHLYISSYWKLDQSEDEHKVVKRQDSEQEAAAR</sequence>
<dbReference type="CDD" id="cd06193">
    <property type="entry name" value="siderophore_interacting"/>
    <property type="match status" value="1"/>
</dbReference>
<evidence type="ECO:0000313" key="4">
    <source>
        <dbReference type="Proteomes" id="UP000242757"/>
    </source>
</evidence>
<evidence type="ECO:0000259" key="2">
    <source>
        <dbReference type="PROSITE" id="PS51384"/>
    </source>
</evidence>
<dbReference type="RefSeq" id="WP_094199660.1">
    <property type="nucleotide sequence ID" value="NZ_NBIM01000001.1"/>
</dbReference>
<dbReference type="InterPro" id="IPR007037">
    <property type="entry name" value="SIP_rossman_dom"/>
</dbReference>
<dbReference type="InterPro" id="IPR017938">
    <property type="entry name" value="Riboflavin_synthase-like_b-brl"/>
</dbReference>
<proteinExistence type="inferred from homology"/>
<dbReference type="InterPro" id="IPR039261">
    <property type="entry name" value="FNR_nucleotide-bd"/>
</dbReference>
<comment type="caution">
    <text evidence="3">The sequence shown here is derived from an EMBL/GenBank/DDBJ whole genome shotgun (WGS) entry which is preliminary data.</text>
</comment>
<dbReference type="InterPro" id="IPR017927">
    <property type="entry name" value="FAD-bd_FR_type"/>
</dbReference>